<dbReference type="GO" id="GO:0004642">
    <property type="term" value="F:phosphoribosylformylglycinamidine synthase activity"/>
    <property type="evidence" value="ECO:0007669"/>
    <property type="project" value="UniProtKB-EC"/>
</dbReference>
<keyword evidence="3 6" id="KW-0547">Nucleotide-binding</keyword>
<comment type="subcellular location">
    <subcellularLocation>
        <location evidence="6">Cytoplasm</location>
    </subcellularLocation>
</comment>
<dbReference type="NCBIfam" id="NF004630">
    <property type="entry name" value="PRK05974.1"/>
    <property type="match status" value="1"/>
</dbReference>
<comment type="function">
    <text evidence="6">Part of the phosphoribosylformylglycinamidine synthase complex involved in the purines biosynthetic pathway. Catalyzes the ATP-dependent conversion of formylglycinamide ribonucleotide (FGAR) and glutamine to yield formylglycinamidine ribonucleotide (FGAM) and glutamate. The FGAM synthase complex is composed of three subunits. PurQ produces an ammonia molecule by converting glutamine to glutamate. PurL transfers the ammonia molecule to FGAR to form FGAM in an ATP-dependent manner. PurS interacts with PurQ and PurL and is thought to assist in the transfer of the ammonia molecule from PurQ to PurL.</text>
</comment>
<dbReference type="EMBL" id="CP121689">
    <property type="protein sequence ID" value="WZL76675.1"/>
    <property type="molecule type" value="Genomic_DNA"/>
</dbReference>
<dbReference type="Proteomes" id="UP001461341">
    <property type="component" value="Chromosome"/>
</dbReference>
<name>A0ABZ2YG27_9BACT</name>
<comment type="subunit">
    <text evidence="6">Part of the FGAM synthase complex composed of 1 PurL, 1 PurQ and 2 PurS subunits.</text>
</comment>
<comment type="catalytic activity">
    <reaction evidence="6">
        <text>N(2)-formyl-N(1)-(5-phospho-beta-D-ribosyl)glycinamide + L-glutamine + ATP + H2O = 2-formamido-N(1)-(5-O-phospho-beta-D-ribosyl)acetamidine + L-glutamate + ADP + phosphate + H(+)</text>
        <dbReference type="Rhea" id="RHEA:17129"/>
        <dbReference type="ChEBI" id="CHEBI:15377"/>
        <dbReference type="ChEBI" id="CHEBI:15378"/>
        <dbReference type="ChEBI" id="CHEBI:29985"/>
        <dbReference type="ChEBI" id="CHEBI:30616"/>
        <dbReference type="ChEBI" id="CHEBI:43474"/>
        <dbReference type="ChEBI" id="CHEBI:58359"/>
        <dbReference type="ChEBI" id="CHEBI:147286"/>
        <dbReference type="ChEBI" id="CHEBI:147287"/>
        <dbReference type="ChEBI" id="CHEBI:456216"/>
        <dbReference type="EC" id="6.3.5.3"/>
    </reaction>
</comment>
<reference evidence="7 8" key="1">
    <citation type="submission" date="2023-03" db="EMBL/GenBank/DDBJ databases">
        <title>Novel Species.</title>
        <authorList>
            <person name="Ma S."/>
        </authorList>
    </citation>
    <scope>NUCLEOTIDE SEQUENCE [LARGE SCALE GENOMIC DNA]</scope>
    <source>
        <strain evidence="7 8">B11</strain>
    </source>
</reference>
<evidence type="ECO:0000256" key="4">
    <source>
        <dbReference type="ARBA" id="ARBA00022755"/>
    </source>
</evidence>
<dbReference type="EC" id="6.3.5.3" evidence="6"/>
<evidence type="ECO:0000313" key="8">
    <source>
        <dbReference type="Proteomes" id="UP001461341"/>
    </source>
</evidence>
<dbReference type="InterPro" id="IPR003850">
    <property type="entry name" value="PurS"/>
</dbReference>
<dbReference type="InterPro" id="IPR036604">
    <property type="entry name" value="PurS-like_sf"/>
</dbReference>
<keyword evidence="5 6" id="KW-0067">ATP-binding</keyword>
<dbReference type="RefSeq" id="WP_369018839.1">
    <property type="nucleotide sequence ID" value="NZ_CP121689.1"/>
</dbReference>
<proteinExistence type="inferred from homology"/>
<dbReference type="PANTHER" id="PTHR34696">
    <property type="entry name" value="PHOSPHORIBOSYLFORMYLGLYCINAMIDINE SYNTHASE SUBUNIT PURS"/>
    <property type="match status" value="1"/>
</dbReference>
<evidence type="ECO:0000256" key="6">
    <source>
        <dbReference type="HAMAP-Rule" id="MF_01926"/>
    </source>
</evidence>
<accession>A0ABZ2YG27</accession>
<comment type="pathway">
    <text evidence="6">Purine metabolism; IMP biosynthesis via de novo pathway; 5-amino-1-(5-phospho-D-ribosyl)imidazole from N(2)-formyl-N(1)-(5-phospho-D-ribosyl)glycinamide: step 1/2.</text>
</comment>
<evidence type="ECO:0000256" key="2">
    <source>
        <dbReference type="ARBA" id="ARBA00022598"/>
    </source>
</evidence>
<dbReference type="NCBIfam" id="TIGR00302">
    <property type="entry name" value="phosphoribosylformylglycinamidine synthase subunit PurS"/>
    <property type="match status" value="1"/>
</dbReference>
<sequence length="84" mass="9464">MQYRGKVVVTLKSGVFDPQGVTIKNALHSLSFESVEEVKTGKFFEVLFDAENDAEAEKLLEAMCHQLLANPIIEDFDFSLEKVK</sequence>
<dbReference type="SUPFAM" id="SSF82697">
    <property type="entry name" value="PurS-like"/>
    <property type="match status" value="1"/>
</dbReference>
<dbReference type="HAMAP" id="MF_01926">
    <property type="entry name" value="PurS"/>
    <property type="match status" value="1"/>
</dbReference>
<evidence type="ECO:0000256" key="3">
    <source>
        <dbReference type="ARBA" id="ARBA00022741"/>
    </source>
</evidence>
<evidence type="ECO:0000256" key="1">
    <source>
        <dbReference type="ARBA" id="ARBA00022490"/>
    </source>
</evidence>
<dbReference type="Gene3D" id="3.30.1280.10">
    <property type="entry name" value="Phosphoribosylformylglycinamidine synthase subunit PurS"/>
    <property type="match status" value="1"/>
</dbReference>
<evidence type="ECO:0000313" key="7">
    <source>
        <dbReference type="EMBL" id="WZL76675.1"/>
    </source>
</evidence>
<keyword evidence="2 6" id="KW-0436">Ligase</keyword>
<organism evidence="7 8">
    <name type="scientific">Thermatribacter velox</name>
    <dbReference type="NCBI Taxonomy" id="3039681"/>
    <lineage>
        <taxon>Bacteria</taxon>
        <taxon>Pseudomonadati</taxon>
        <taxon>Atribacterota</taxon>
        <taxon>Atribacteria</taxon>
        <taxon>Atribacterales</taxon>
        <taxon>Thermatribacteraceae</taxon>
        <taxon>Thermatribacter</taxon>
    </lineage>
</organism>
<gene>
    <name evidence="6 7" type="primary">purS</name>
    <name evidence="7" type="ORF">QBE54_02765</name>
</gene>
<keyword evidence="1 6" id="KW-0963">Cytoplasm</keyword>
<dbReference type="PANTHER" id="PTHR34696:SF1">
    <property type="entry name" value="PHOSPHORIBOSYLFORMYLGLYCINAMIDINE SYNTHASE SUBUNIT PURS"/>
    <property type="match status" value="1"/>
</dbReference>
<protein>
    <recommendedName>
        <fullName evidence="6">Phosphoribosylformylglycinamidine synthase subunit PurS</fullName>
        <shortName evidence="6">FGAM synthase</shortName>
        <ecNumber evidence="6">6.3.5.3</ecNumber>
    </recommendedName>
    <alternativeName>
        <fullName evidence="6">Formylglycinamide ribonucleotide amidotransferase subunit III</fullName>
        <shortName evidence="6">FGAR amidotransferase III</shortName>
        <shortName evidence="6">FGAR-AT III</shortName>
    </alternativeName>
    <alternativeName>
        <fullName evidence="6">Phosphoribosylformylglycinamidine synthase subunit III</fullName>
    </alternativeName>
</protein>
<comment type="similarity">
    <text evidence="6">Belongs to the PurS family.</text>
</comment>
<dbReference type="Pfam" id="PF02700">
    <property type="entry name" value="PurS"/>
    <property type="match status" value="1"/>
</dbReference>
<evidence type="ECO:0000256" key="5">
    <source>
        <dbReference type="ARBA" id="ARBA00022840"/>
    </source>
</evidence>
<keyword evidence="4 6" id="KW-0658">Purine biosynthesis</keyword>
<keyword evidence="8" id="KW-1185">Reference proteome</keyword>